<dbReference type="AlphaFoldDB" id="A0A5N6YH21"/>
<gene>
    <name evidence="1" type="ORF">BDV24DRAFT_160047</name>
</gene>
<accession>A0A5N6YH21</accession>
<reference evidence="1" key="1">
    <citation type="submission" date="2019-04" db="EMBL/GenBank/DDBJ databases">
        <title>Friends and foes A comparative genomics study of 23 Aspergillus species from section Flavi.</title>
        <authorList>
            <consortium name="DOE Joint Genome Institute"/>
            <person name="Kjaerbolling I."/>
            <person name="Vesth T."/>
            <person name="Frisvad J.C."/>
            <person name="Nybo J.L."/>
            <person name="Theobald S."/>
            <person name="Kildgaard S."/>
            <person name="Isbrandt T."/>
            <person name="Kuo A."/>
            <person name="Sato A."/>
            <person name="Lyhne E.K."/>
            <person name="Kogle M.E."/>
            <person name="Wiebenga A."/>
            <person name="Kun R.S."/>
            <person name="Lubbers R.J."/>
            <person name="Makela M.R."/>
            <person name="Barry K."/>
            <person name="Chovatia M."/>
            <person name="Clum A."/>
            <person name="Daum C."/>
            <person name="Haridas S."/>
            <person name="He G."/>
            <person name="LaButti K."/>
            <person name="Lipzen A."/>
            <person name="Mondo S."/>
            <person name="Riley R."/>
            <person name="Salamov A."/>
            <person name="Simmons B.A."/>
            <person name="Magnuson J.K."/>
            <person name="Henrissat B."/>
            <person name="Mortensen U.H."/>
            <person name="Larsen T.O."/>
            <person name="Devries R.P."/>
            <person name="Grigoriev I.V."/>
            <person name="Machida M."/>
            <person name="Baker S.E."/>
            <person name="Andersen M.R."/>
        </authorList>
    </citation>
    <scope>NUCLEOTIDE SEQUENCE</scope>
    <source>
        <strain evidence="1">CBS 117612</strain>
    </source>
</reference>
<proteinExistence type="predicted"/>
<organism evidence="1">
    <name type="scientific">Aspergillus arachidicola</name>
    <dbReference type="NCBI Taxonomy" id="656916"/>
    <lineage>
        <taxon>Eukaryota</taxon>
        <taxon>Fungi</taxon>
        <taxon>Dikarya</taxon>
        <taxon>Ascomycota</taxon>
        <taxon>Pezizomycotina</taxon>
        <taxon>Eurotiomycetes</taxon>
        <taxon>Eurotiomycetidae</taxon>
        <taxon>Eurotiales</taxon>
        <taxon>Aspergillaceae</taxon>
        <taxon>Aspergillus</taxon>
        <taxon>Aspergillus subgen. Circumdati</taxon>
    </lineage>
</organism>
<dbReference type="OrthoDB" id="10457436at2759"/>
<evidence type="ECO:0000313" key="1">
    <source>
        <dbReference type="EMBL" id="KAE8344741.1"/>
    </source>
</evidence>
<protein>
    <submittedName>
        <fullName evidence="1">Uncharacterized protein</fullName>
    </submittedName>
</protein>
<dbReference type="EMBL" id="ML737122">
    <property type="protein sequence ID" value="KAE8344741.1"/>
    <property type="molecule type" value="Genomic_DNA"/>
</dbReference>
<name>A0A5N6YH21_9EURO</name>
<sequence length="125" mass="14282">MTDRVDSLLEDICEALRDALATGETITDLESNEKNYSNLSSDADTVRRGTSDTVCNIEEDDAHFDEDDADIIAFRWEEDLNSYFYNLLTEDPYGVLQPENGDPDDVQDRFRKIGEQSKICLVYQD</sequence>
<dbReference type="Proteomes" id="UP000325558">
    <property type="component" value="Unassembled WGS sequence"/>
</dbReference>